<accession>I1E2Q9</accession>
<comment type="cofactor">
    <cofactor evidence="1">
        <name>FAD</name>
        <dbReference type="ChEBI" id="CHEBI:57692"/>
    </cofactor>
</comment>
<proteinExistence type="inferred from homology"/>
<evidence type="ECO:0000256" key="1">
    <source>
        <dbReference type="ARBA" id="ARBA00001974"/>
    </source>
</evidence>
<protein>
    <submittedName>
        <fullName evidence="8">Alcaligin biosynthesis enzyme</fullName>
    </submittedName>
</protein>
<dbReference type="PANTHER" id="PTHR42802">
    <property type="entry name" value="MONOOXYGENASE"/>
    <property type="match status" value="1"/>
</dbReference>
<evidence type="ECO:0000256" key="6">
    <source>
        <dbReference type="ARBA" id="ARBA00022857"/>
    </source>
</evidence>
<evidence type="ECO:0000256" key="5">
    <source>
        <dbReference type="ARBA" id="ARBA00022827"/>
    </source>
</evidence>
<dbReference type="InterPro" id="IPR036188">
    <property type="entry name" value="FAD/NAD-bd_sf"/>
</dbReference>
<reference evidence="8 9" key="1">
    <citation type="journal article" date="2012" name="J. Bacteriol.">
        <title>Genome Sequence of the Protease-Producing Bacterium Rheinheimera nanhaiensis E407-8T, Isolated from Deep-Sea Sediment of the South China Sea.</title>
        <authorList>
            <person name="Zhang X.-Y."/>
            <person name="Zhang Y.-J."/>
            <person name="Qin Q.-L."/>
            <person name="Xie B.-B."/>
            <person name="Chen X.-L."/>
            <person name="Zhou B.-C."/>
            <person name="Zhang Y.-Z."/>
        </authorList>
    </citation>
    <scope>NUCLEOTIDE SEQUENCE [LARGE SCALE GENOMIC DNA]</scope>
    <source>
        <strain evidence="8 9">E407-8</strain>
    </source>
</reference>
<dbReference type="Proteomes" id="UP000004374">
    <property type="component" value="Unassembled WGS sequence"/>
</dbReference>
<keyword evidence="5" id="KW-0274">FAD</keyword>
<evidence type="ECO:0000256" key="4">
    <source>
        <dbReference type="ARBA" id="ARBA00022630"/>
    </source>
</evidence>
<dbReference type="GO" id="GO:0016491">
    <property type="term" value="F:oxidoreductase activity"/>
    <property type="evidence" value="ECO:0007669"/>
    <property type="project" value="UniProtKB-KW"/>
</dbReference>
<comment type="pathway">
    <text evidence="2">Siderophore biosynthesis.</text>
</comment>
<keyword evidence="9" id="KW-1185">Reference proteome</keyword>
<evidence type="ECO:0000256" key="3">
    <source>
        <dbReference type="ARBA" id="ARBA00007588"/>
    </source>
</evidence>
<dbReference type="EMBL" id="BAFK01000032">
    <property type="protein sequence ID" value="GAB60587.1"/>
    <property type="molecule type" value="Genomic_DNA"/>
</dbReference>
<dbReference type="InterPro" id="IPR025700">
    <property type="entry name" value="Lys/Orn_oxygenase"/>
</dbReference>
<keyword evidence="4" id="KW-0285">Flavoprotein</keyword>
<dbReference type="Pfam" id="PF13434">
    <property type="entry name" value="Lys_Orn_oxgnase"/>
    <property type="match status" value="1"/>
</dbReference>
<comment type="similarity">
    <text evidence="3">Belongs to the lysine N(6)-hydroxylase/L-ornithine N(5)-oxygenase family.</text>
</comment>
<keyword evidence="6" id="KW-0521">NADP</keyword>
<sequence>MPKPIYDFIAVGIGPFNLGLAALSQAIPKLNGLFVDANARFDWHPGMMLPDAQLQTPFLADLVTLADPTSRYSFLNYLKQQGRIYRFYIRENFFLLRKEYNQYCQWVSQQLDNLQFNTQVDAIRYDAQLCCYEVQATVREDGATRPRLYYAKKLVLGTGPKPYLPACCQHLTGQVLHSSDYLPQKRQLQHCDAITLIGSGQSAAEIFYDLLQDSDNYGYQLNWLTRSPRFFPLEYSKLTLEMTSPDYVDYFYQLATNSKQRLLSQQQGLYKGINTELINAIFDLLYRKNLDGKAAVTLLTNAELVAAHNRQPDLIQLTFNQRQQQQGFSLNTQALVLATGFHYPIPGYLQPIRQRLKFDAEGRFDVSRHYGISQYQDVFVQNAELHSHGFVAADLGMACYRNAVIINQLAGAEIYPLETRIAFQQFAAPAGSAPVQPAFKPQRVLA</sequence>
<comment type="caution">
    <text evidence="8">The sequence shown here is derived from an EMBL/GenBank/DDBJ whole genome shotgun (WGS) entry which is preliminary data.</text>
</comment>
<evidence type="ECO:0000256" key="2">
    <source>
        <dbReference type="ARBA" id="ARBA00004924"/>
    </source>
</evidence>
<evidence type="ECO:0000313" key="9">
    <source>
        <dbReference type="Proteomes" id="UP000004374"/>
    </source>
</evidence>
<name>I1E2Q9_9GAMM</name>
<dbReference type="Gene3D" id="3.50.50.60">
    <property type="entry name" value="FAD/NAD(P)-binding domain"/>
    <property type="match status" value="1"/>
</dbReference>
<dbReference type="PANTHER" id="PTHR42802:SF1">
    <property type="entry name" value="L-ORNITHINE N(5)-MONOOXYGENASE"/>
    <property type="match status" value="1"/>
</dbReference>
<dbReference type="RefSeq" id="WP_008224280.1">
    <property type="nucleotide sequence ID" value="NZ_BAFK01000032.1"/>
</dbReference>
<dbReference type="OrthoDB" id="7527071at2"/>
<evidence type="ECO:0000313" key="8">
    <source>
        <dbReference type="EMBL" id="GAB60587.1"/>
    </source>
</evidence>
<organism evidence="8 9">
    <name type="scientific">Rheinheimera nanhaiensis E407-8</name>
    <dbReference type="NCBI Taxonomy" id="562729"/>
    <lineage>
        <taxon>Bacteria</taxon>
        <taxon>Pseudomonadati</taxon>
        <taxon>Pseudomonadota</taxon>
        <taxon>Gammaproteobacteria</taxon>
        <taxon>Chromatiales</taxon>
        <taxon>Chromatiaceae</taxon>
        <taxon>Rheinheimera</taxon>
    </lineage>
</organism>
<dbReference type="AlphaFoldDB" id="I1E2Q9"/>
<dbReference type="SUPFAM" id="SSF51905">
    <property type="entry name" value="FAD/NAD(P)-binding domain"/>
    <property type="match status" value="1"/>
</dbReference>
<dbReference type="STRING" id="562729.RNAN_3613"/>
<gene>
    <name evidence="8" type="primary">alcA</name>
    <name evidence="8" type="ORF">RNAN_3613</name>
</gene>
<evidence type="ECO:0000256" key="7">
    <source>
        <dbReference type="ARBA" id="ARBA00023002"/>
    </source>
</evidence>
<keyword evidence="7" id="KW-0560">Oxidoreductase</keyword>